<dbReference type="OrthoDB" id="6150275at2759"/>
<gene>
    <name evidence="2" type="ORF">MCOR_29520</name>
</gene>
<dbReference type="EMBL" id="CACVKT020005387">
    <property type="protein sequence ID" value="CAC5394803.1"/>
    <property type="molecule type" value="Genomic_DNA"/>
</dbReference>
<accession>A0A6J8CE98</accession>
<feature type="region of interest" description="Disordered" evidence="1">
    <location>
        <begin position="127"/>
        <end position="152"/>
    </location>
</feature>
<proteinExistence type="predicted"/>
<reference evidence="2 3" key="1">
    <citation type="submission" date="2020-06" db="EMBL/GenBank/DDBJ databases">
        <authorList>
            <person name="Li R."/>
            <person name="Bekaert M."/>
        </authorList>
    </citation>
    <scope>NUCLEOTIDE SEQUENCE [LARGE SCALE GENOMIC DNA]</scope>
    <source>
        <strain evidence="3">wild</strain>
    </source>
</reference>
<dbReference type="Proteomes" id="UP000507470">
    <property type="component" value="Unassembled WGS sequence"/>
</dbReference>
<protein>
    <submittedName>
        <fullName evidence="2">Uncharacterized protein</fullName>
    </submittedName>
</protein>
<evidence type="ECO:0000256" key="1">
    <source>
        <dbReference type="SAM" id="MobiDB-lite"/>
    </source>
</evidence>
<name>A0A6J8CE98_MYTCO</name>
<dbReference type="AlphaFoldDB" id="A0A6J8CE98"/>
<evidence type="ECO:0000313" key="2">
    <source>
        <dbReference type="EMBL" id="CAC5394803.1"/>
    </source>
</evidence>
<sequence length="152" mass="17039">MLSGQAVSCSVRGFMLVDIALHCLITEELFEINQTNEEADHTELPQSNSILMEAGQLLATLLNKQIPVETVVNHDTLKAIEKELESAGYKSGDQHVESTRTRKEKDHNDIVTLREFLKERSPFTEDKSLRNIETGMVANEEANSDNAKEIGR</sequence>
<evidence type="ECO:0000313" key="3">
    <source>
        <dbReference type="Proteomes" id="UP000507470"/>
    </source>
</evidence>
<organism evidence="2 3">
    <name type="scientific">Mytilus coruscus</name>
    <name type="common">Sea mussel</name>
    <dbReference type="NCBI Taxonomy" id="42192"/>
    <lineage>
        <taxon>Eukaryota</taxon>
        <taxon>Metazoa</taxon>
        <taxon>Spiralia</taxon>
        <taxon>Lophotrochozoa</taxon>
        <taxon>Mollusca</taxon>
        <taxon>Bivalvia</taxon>
        <taxon>Autobranchia</taxon>
        <taxon>Pteriomorphia</taxon>
        <taxon>Mytilida</taxon>
        <taxon>Mytiloidea</taxon>
        <taxon>Mytilidae</taxon>
        <taxon>Mytilinae</taxon>
        <taxon>Mytilus</taxon>
    </lineage>
</organism>
<keyword evidence="3" id="KW-1185">Reference proteome</keyword>